<proteinExistence type="predicted"/>
<evidence type="ECO:0000259" key="1">
    <source>
        <dbReference type="Pfam" id="PF13577"/>
    </source>
</evidence>
<dbReference type="Gene3D" id="3.10.450.50">
    <property type="match status" value="1"/>
</dbReference>
<feature type="domain" description="SnoaL-like" evidence="1">
    <location>
        <begin position="11"/>
        <end position="130"/>
    </location>
</feature>
<protein>
    <submittedName>
        <fullName evidence="2">Unannotated protein</fullName>
    </submittedName>
</protein>
<dbReference type="EMBL" id="CAFBNE010000142">
    <property type="protein sequence ID" value="CAB4967497.1"/>
    <property type="molecule type" value="Genomic_DNA"/>
</dbReference>
<dbReference type="AlphaFoldDB" id="A0A6J7LH71"/>
<organism evidence="2">
    <name type="scientific">freshwater metagenome</name>
    <dbReference type="NCBI Taxonomy" id="449393"/>
    <lineage>
        <taxon>unclassified sequences</taxon>
        <taxon>metagenomes</taxon>
        <taxon>ecological metagenomes</taxon>
    </lineage>
</organism>
<dbReference type="InterPro" id="IPR032710">
    <property type="entry name" value="NTF2-like_dom_sf"/>
</dbReference>
<reference evidence="2" key="1">
    <citation type="submission" date="2020-05" db="EMBL/GenBank/DDBJ databases">
        <authorList>
            <person name="Chiriac C."/>
            <person name="Salcher M."/>
            <person name="Ghai R."/>
            <person name="Kavagutti S V."/>
        </authorList>
    </citation>
    <scope>NUCLEOTIDE SEQUENCE</scope>
</reference>
<dbReference type="CDD" id="cd00531">
    <property type="entry name" value="NTF2_like"/>
    <property type="match status" value="1"/>
</dbReference>
<dbReference type="Pfam" id="PF13577">
    <property type="entry name" value="SnoaL_4"/>
    <property type="match status" value="1"/>
</dbReference>
<evidence type="ECO:0000313" key="2">
    <source>
        <dbReference type="EMBL" id="CAB4967497.1"/>
    </source>
</evidence>
<dbReference type="SUPFAM" id="SSF54427">
    <property type="entry name" value="NTF2-like"/>
    <property type="match status" value="1"/>
</dbReference>
<name>A0A6J7LH71_9ZZZZ</name>
<accession>A0A6J7LH71</accession>
<sequence>MPDGRPCSACSDVRAIEHLIHEYARLIDLGAFDAVADLFAEGEWFGRKGATEIRTWFEENVILYDGLPRTQHVVSNIDVVIDGNLEAARAHSYITVFQQASVDDAITAITANFYVDAFAKRGGRWSFATRSIHRRLVGDVTQHRRS</sequence>
<gene>
    <name evidence="2" type="ORF">UFOPK3772_02973</name>
</gene>
<dbReference type="InterPro" id="IPR037401">
    <property type="entry name" value="SnoaL-like"/>
</dbReference>